<comment type="subcellular location">
    <subcellularLocation>
        <location evidence="1 7">Cell membrane</location>
        <topology evidence="1 7">Multi-pass membrane protein</topology>
    </subcellularLocation>
</comment>
<name>A0ABT2PLK2_9BURK</name>
<dbReference type="PANTHER" id="PTHR43163">
    <property type="entry name" value="DIPEPTIDE TRANSPORT SYSTEM PERMEASE PROTEIN DPPB-RELATED"/>
    <property type="match status" value="1"/>
</dbReference>
<dbReference type="Gene3D" id="1.10.3720.10">
    <property type="entry name" value="MetI-like"/>
    <property type="match status" value="1"/>
</dbReference>
<feature type="transmembrane region" description="Helical" evidence="7">
    <location>
        <begin position="185"/>
        <end position="204"/>
    </location>
</feature>
<comment type="caution">
    <text evidence="9">The sequence shown here is derived from an EMBL/GenBank/DDBJ whole genome shotgun (WGS) entry which is preliminary data.</text>
</comment>
<keyword evidence="4 7" id="KW-0812">Transmembrane</keyword>
<protein>
    <submittedName>
        <fullName evidence="9">ABC transporter permease</fullName>
    </submittedName>
</protein>
<feature type="transmembrane region" description="Helical" evidence="7">
    <location>
        <begin position="239"/>
        <end position="265"/>
    </location>
</feature>
<keyword evidence="5 7" id="KW-1133">Transmembrane helix</keyword>
<feature type="transmembrane region" description="Helical" evidence="7">
    <location>
        <begin position="9"/>
        <end position="30"/>
    </location>
</feature>
<dbReference type="EMBL" id="JAODYH010000005">
    <property type="protein sequence ID" value="MCT9811361.1"/>
    <property type="molecule type" value="Genomic_DNA"/>
</dbReference>
<dbReference type="Proteomes" id="UP001525968">
    <property type="component" value="Unassembled WGS sequence"/>
</dbReference>
<evidence type="ECO:0000256" key="2">
    <source>
        <dbReference type="ARBA" id="ARBA00022448"/>
    </source>
</evidence>
<gene>
    <name evidence="9" type="ORF">N0K08_12000</name>
</gene>
<dbReference type="InterPro" id="IPR045621">
    <property type="entry name" value="BPD_transp_1_N"/>
</dbReference>
<keyword evidence="10" id="KW-1185">Reference proteome</keyword>
<evidence type="ECO:0000256" key="1">
    <source>
        <dbReference type="ARBA" id="ARBA00004651"/>
    </source>
</evidence>
<evidence type="ECO:0000256" key="5">
    <source>
        <dbReference type="ARBA" id="ARBA00022989"/>
    </source>
</evidence>
<dbReference type="RefSeq" id="WP_261500588.1">
    <property type="nucleotide sequence ID" value="NZ_JAODYH010000005.1"/>
</dbReference>
<accession>A0ABT2PLK2</accession>
<evidence type="ECO:0000256" key="4">
    <source>
        <dbReference type="ARBA" id="ARBA00022692"/>
    </source>
</evidence>
<comment type="similarity">
    <text evidence="7">Belongs to the binding-protein-dependent transport system permease family.</text>
</comment>
<feature type="transmembrane region" description="Helical" evidence="7">
    <location>
        <begin position="138"/>
        <end position="165"/>
    </location>
</feature>
<feature type="transmembrane region" description="Helical" evidence="7">
    <location>
        <begin position="105"/>
        <end position="126"/>
    </location>
</feature>
<dbReference type="PROSITE" id="PS50928">
    <property type="entry name" value="ABC_TM1"/>
    <property type="match status" value="1"/>
</dbReference>
<proteinExistence type="inferred from homology"/>
<evidence type="ECO:0000256" key="3">
    <source>
        <dbReference type="ARBA" id="ARBA00022475"/>
    </source>
</evidence>
<keyword evidence="2 7" id="KW-0813">Transport</keyword>
<evidence type="ECO:0000259" key="8">
    <source>
        <dbReference type="PROSITE" id="PS50928"/>
    </source>
</evidence>
<dbReference type="PANTHER" id="PTHR43163:SF6">
    <property type="entry name" value="DIPEPTIDE TRANSPORT SYSTEM PERMEASE PROTEIN DPPB-RELATED"/>
    <property type="match status" value="1"/>
</dbReference>
<feature type="domain" description="ABC transmembrane type-1" evidence="8">
    <location>
        <begin position="99"/>
        <end position="308"/>
    </location>
</feature>
<keyword evidence="3" id="KW-1003">Cell membrane</keyword>
<feature type="transmembrane region" description="Helical" evidence="7">
    <location>
        <begin position="285"/>
        <end position="311"/>
    </location>
</feature>
<dbReference type="SUPFAM" id="SSF161098">
    <property type="entry name" value="MetI-like"/>
    <property type="match status" value="1"/>
</dbReference>
<evidence type="ECO:0000256" key="6">
    <source>
        <dbReference type="ARBA" id="ARBA00023136"/>
    </source>
</evidence>
<organism evidence="9 10">
    <name type="scientific">Acidovorax bellezanensis</name>
    <dbReference type="NCBI Taxonomy" id="2976702"/>
    <lineage>
        <taxon>Bacteria</taxon>
        <taxon>Pseudomonadati</taxon>
        <taxon>Pseudomonadota</taxon>
        <taxon>Betaproteobacteria</taxon>
        <taxon>Burkholderiales</taxon>
        <taxon>Comamonadaceae</taxon>
        <taxon>Acidovorax</taxon>
    </lineage>
</organism>
<keyword evidence="6 7" id="KW-0472">Membrane</keyword>
<dbReference type="InterPro" id="IPR000515">
    <property type="entry name" value="MetI-like"/>
</dbReference>
<dbReference type="Pfam" id="PF00528">
    <property type="entry name" value="BPD_transp_1"/>
    <property type="match status" value="1"/>
</dbReference>
<reference evidence="9 10" key="1">
    <citation type="submission" date="2022-09" db="EMBL/GenBank/DDBJ databases">
        <title>Draft genome of isolate Be4.</title>
        <authorList>
            <person name="Sanchez-Castro I."/>
            <person name="Martinez-Rodriguez P."/>
            <person name="Descostes M."/>
            <person name="Merroun M."/>
        </authorList>
    </citation>
    <scope>NUCLEOTIDE SEQUENCE [LARGE SCALE GENOMIC DNA]</scope>
    <source>
        <strain evidence="9 10">Be4</strain>
    </source>
</reference>
<dbReference type="CDD" id="cd06261">
    <property type="entry name" value="TM_PBP2"/>
    <property type="match status" value="1"/>
</dbReference>
<dbReference type="InterPro" id="IPR035906">
    <property type="entry name" value="MetI-like_sf"/>
</dbReference>
<evidence type="ECO:0000256" key="7">
    <source>
        <dbReference type="RuleBase" id="RU363032"/>
    </source>
</evidence>
<evidence type="ECO:0000313" key="10">
    <source>
        <dbReference type="Proteomes" id="UP001525968"/>
    </source>
</evidence>
<dbReference type="Pfam" id="PF19300">
    <property type="entry name" value="BPD_transp_1_N"/>
    <property type="match status" value="1"/>
</dbReference>
<evidence type="ECO:0000313" key="9">
    <source>
        <dbReference type="EMBL" id="MCT9811361.1"/>
    </source>
</evidence>
<sequence length="318" mass="35173">MQTYILRRLLALLPTLLIASIIVFVIVRMVPGDVVDLMLSQNDAGSNQLTREQLLATLGLDKPIWEQYGIWISGLLFRGDLGQSLWQNEAVVHMIAARLPVTFELGLLAMVIALTVAIPIGVYSAVKQDTAGDYIARSFSLLMLAVPSFWVGTMITVFPSIWWGWSPEIQFTPFLQDPLQNLQQMLIPAIILGLALSAITMRMTRTMMLEVLRQDYIRTARAKGLGEMLILTRHAVRNALIPVITLIGSQAPILIGGAVILEQIFVLPGMGLLLLDAVNQRDYPVVTGVFFVVGLAVMLINLVVDLSYGLIDPKVRQR</sequence>